<accession>A0A927B0M3</accession>
<feature type="domain" description="Metallo-beta-lactamase" evidence="1">
    <location>
        <begin position="89"/>
        <end position="257"/>
    </location>
</feature>
<dbReference type="InterPro" id="IPR001279">
    <property type="entry name" value="Metallo-B-lactamas"/>
</dbReference>
<protein>
    <submittedName>
        <fullName evidence="2">MBL fold metallo-hydrolase</fullName>
    </submittedName>
</protein>
<proteinExistence type="predicted"/>
<dbReference type="Proteomes" id="UP000653797">
    <property type="component" value="Unassembled WGS sequence"/>
</dbReference>
<dbReference type="SMART" id="SM00849">
    <property type="entry name" value="Lactamase_B"/>
    <property type="match status" value="1"/>
</dbReference>
<dbReference type="Gene3D" id="3.60.15.10">
    <property type="entry name" value="Ribonuclease Z/Hydroxyacylglutathione hydrolase-like"/>
    <property type="match status" value="1"/>
</dbReference>
<gene>
    <name evidence="2" type="ORF">IC230_10090</name>
</gene>
<dbReference type="InterPro" id="IPR036866">
    <property type="entry name" value="RibonucZ/Hydroxyglut_hydro"/>
</dbReference>
<dbReference type="AlphaFoldDB" id="A0A927B0M3"/>
<keyword evidence="3" id="KW-1185">Reference proteome</keyword>
<evidence type="ECO:0000313" key="2">
    <source>
        <dbReference type="EMBL" id="MBD2753238.1"/>
    </source>
</evidence>
<dbReference type="PANTHER" id="PTHR36839">
    <property type="entry name" value="METALLO-BETA-LACTAMASE FAMILY PROTEIN (AFU_ORTHOLOGUE AFUA_5G12770)"/>
    <property type="match status" value="1"/>
</dbReference>
<dbReference type="EMBL" id="JACXAA010000003">
    <property type="protein sequence ID" value="MBD2753238.1"/>
    <property type="molecule type" value="Genomic_DNA"/>
</dbReference>
<dbReference type="PANTHER" id="PTHR36839:SF1">
    <property type="entry name" value="METALLO-BETA-LACTAMASE FAMILY PROTEIN (AFU_ORTHOLOGUE AFUA_5G12770)"/>
    <property type="match status" value="1"/>
</dbReference>
<evidence type="ECO:0000313" key="3">
    <source>
        <dbReference type="Proteomes" id="UP000653797"/>
    </source>
</evidence>
<organism evidence="2 3">
    <name type="scientific">Spirosoma validum</name>
    <dbReference type="NCBI Taxonomy" id="2771355"/>
    <lineage>
        <taxon>Bacteria</taxon>
        <taxon>Pseudomonadati</taxon>
        <taxon>Bacteroidota</taxon>
        <taxon>Cytophagia</taxon>
        <taxon>Cytophagales</taxon>
        <taxon>Cytophagaceae</taxon>
        <taxon>Spirosoma</taxon>
    </lineage>
</organism>
<dbReference type="SUPFAM" id="SSF56281">
    <property type="entry name" value="Metallo-hydrolase/oxidoreductase"/>
    <property type="match status" value="1"/>
</dbReference>
<reference evidence="2" key="1">
    <citation type="submission" date="2020-09" db="EMBL/GenBank/DDBJ databases">
        <authorList>
            <person name="Kim M.K."/>
        </authorList>
    </citation>
    <scope>NUCLEOTIDE SEQUENCE</scope>
    <source>
        <strain evidence="2">BT704</strain>
    </source>
</reference>
<dbReference type="RefSeq" id="WP_191038866.1">
    <property type="nucleotide sequence ID" value="NZ_JACXAA010000003.1"/>
</dbReference>
<sequence length="282" mass="31696">MNTTNATSEDLSVNQTTDKTICATCGTQYPANKPLPELCPICNNDRQYIGDDGQVWTSLATLAKDRTIRFSQVHENLYDLRITPAFAIGQRAFLILSESGNVLWDCLPFLDEPTVAFIQSKGGLNAIAISHPHYYSLMAEWARIFNCPIYIHQHDAEWVQKPSGHVQFWTGNQKALWDGMTIINTGGHFPGSCVLYLPDKSGKDSILTGDSIYVARDRRAVTFMYSYPNLIPLSKKDIEQIRDRMADVPFDRIYGAFDGMIIAENGRAVFDASIQRYLKIVS</sequence>
<comment type="caution">
    <text evidence="2">The sequence shown here is derived from an EMBL/GenBank/DDBJ whole genome shotgun (WGS) entry which is preliminary data.</text>
</comment>
<name>A0A927B0M3_9BACT</name>
<evidence type="ECO:0000259" key="1">
    <source>
        <dbReference type="SMART" id="SM00849"/>
    </source>
</evidence>